<reference evidence="2" key="1">
    <citation type="submission" date="2017-04" db="EMBL/GenBank/DDBJ databases">
        <authorList>
            <person name="Varghese N."/>
            <person name="Submissions S."/>
        </authorList>
    </citation>
    <scope>NUCLEOTIDE SEQUENCE [LARGE SCALE GENOMIC DNA]</scope>
    <source>
        <strain evidence="2">Ballard 720</strain>
    </source>
</reference>
<sequence>MNTKLIAGEEGARRKALDVAIGALNCDRRLPENVFAGAWRTFLFCESDRIFDLGFVSVVIRLLERENSHVACLINLDETDVTRLEEGAATIFVDSSVTGIRYMGALEDRGAAGGWLYTVNRYICSSDIGEWCIYCEKDNDIAVVGLRDVGGVRGFEQPLKKLGAKPIEELIDGGASPLFPFDHLIPSWREGLLKNYGDR</sequence>
<organism evidence="1 2">
    <name type="scientific">Trinickia caryophylli</name>
    <name type="common">Paraburkholderia caryophylli</name>
    <dbReference type="NCBI Taxonomy" id="28094"/>
    <lineage>
        <taxon>Bacteria</taxon>
        <taxon>Pseudomonadati</taxon>
        <taxon>Pseudomonadota</taxon>
        <taxon>Betaproteobacteria</taxon>
        <taxon>Burkholderiales</taxon>
        <taxon>Burkholderiaceae</taxon>
        <taxon>Trinickia</taxon>
    </lineage>
</organism>
<keyword evidence="2" id="KW-1185">Reference proteome</keyword>
<dbReference type="OrthoDB" id="9129351at2"/>
<accession>A0A1X7G6W1</accession>
<protein>
    <submittedName>
        <fullName evidence="1">Uncharacterized protein</fullName>
    </submittedName>
</protein>
<dbReference type="AlphaFoldDB" id="A0A1X7G6W1"/>
<proteinExistence type="predicted"/>
<dbReference type="RefSeq" id="WP_139831199.1">
    <property type="nucleotide sequence ID" value="NZ_BSQD01000013.1"/>
</dbReference>
<dbReference type="Proteomes" id="UP000192911">
    <property type="component" value="Unassembled WGS sequence"/>
</dbReference>
<evidence type="ECO:0000313" key="2">
    <source>
        <dbReference type="Proteomes" id="UP000192911"/>
    </source>
</evidence>
<dbReference type="GeneID" id="95551678"/>
<gene>
    <name evidence="1" type="ORF">SAMN06295900_1142</name>
</gene>
<evidence type="ECO:0000313" key="1">
    <source>
        <dbReference type="EMBL" id="SMF65106.1"/>
    </source>
</evidence>
<dbReference type="EMBL" id="FXAH01000014">
    <property type="protein sequence ID" value="SMF65106.1"/>
    <property type="molecule type" value="Genomic_DNA"/>
</dbReference>
<name>A0A1X7G6W1_TRICW</name>